<gene>
    <name evidence="3" type="ORF">SUBVAR_04259</name>
</gene>
<sequence length="478" mass="51990">MAMKHLVSFGLTAVLVLSLTACAAPPRTPAPETARTPETATAETAAEPSGFYRTGSTFNTGACFYSLQPHSPGYFLVTETDYATASRRALCSIPGCAHDSSDCPAWFPGTGLEYSLFTAGEDVYLYHSTPAMAYDGSWEQYRAEVVEPALENPGGHTEEELIRYYQNCYREAVTPACLYRIGEGGAVRETIELSRQIPNIGFSWCDGVALYGEYSGQNGDTEGYRISLADGQVTTFPMMANELIRGAEKDRLLTSRIVTDAPLPDPAMVGWDIYEAAMQNTVVEFDWLNPSTGTRSKVLEQPGDGTADGTAAFRGLANGMLYFVNYGEDEQAAVRALDSATGQWQTVLQTLPDPAAQLRSEPTAALPEAAESQARYLRLDGSDVWQGLNLGWILDSESGELHTVSQKVEGALYETAVMPLALTDDGRFLLCTAQKDSGEEPISAYGITDLRVEDCYSLQPVEDFLQGRTNYTPVTMPE</sequence>
<reference evidence="3" key="1">
    <citation type="submission" date="2009-12" db="EMBL/GenBank/DDBJ databases">
        <authorList>
            <person name="Weinstock G."/>
            <person name="Sodergren E."/>
            <person name="Clifton S."/>
            <person name="Fulton L."/>
            <person name="Fulton B."/>
            <person name="Courtney L."/>
            <person name="Fronick C."/>
            <person name="Harrison M."/>
            <person name="Strong C."/>
            <person name="Farmer C."/>
            <person name="Delahaunty K."/>
            <person name="Markovic C."/>
            <person name="Hall O."/>
            <person name="Minx P."/>
            <person name="Tomlinson C."/>
            <person name="Mitreva M."/>
            <person name="Nelson J."/>
            <person name="Hou S."/>
            <person name="Wollam A."/>
            <person name="Pepin K.H."/>
            <person name="Johnson M."/>
            <person name="Bhonagiri V."/>
            <person name="Nash W.E."/>
            <person name="Warren W."/>
            <person name="Chinwalla A."/>
            <person name="Mardis E.R."/>
            <person name="Wilson R.K."/>
        </authorList>
    </citation>
    <scope>NUCLEOTIDE SEQUENCE [LARGE SCALE GENOMIC DNA]</scope>
    <source>
        <strain evidence="3">DSM 15176</strain>
    </source>
</reference>
<feature type="chain" id="PRO_5003026389" evidence="2">
    <location>
        <begin position="24"/>
        <end position="478"/>
    </location>
</feature>
<evidence type="ECO:0000313" key="3">
    <source>
        <dbReference type="EMBL" id="EFB77453.1"/>
    </source>
</evidence>
<accession>D1PIU4</accession>
<dbReference type="EMBL" id="ACBY02000011">
    <property type="protein sequence ID" value="EFB77453.1"/>
    <property type="molecule type" value="Genomic_DNA"/>
</dbReference>
<dbReference type="Proteomes" id="UP000003438">
    <property type="component" value="Unassembled WGS sequence"/>
</dbReference>
<comment type="caution">
    <text evidence="3">The sequence shown here is derived from an EMBL/GenBank/DDBJ whole genome shotgun (WGS) entry which is preliminary data.</text>
</comment>
<keyword evidence="4" id="KW-1185">Reference proteome</keyword>
<dbReference type="AlphaFoldDB" id="D1PIU4"/>
<dbReference type="HOGENOM" id="CLU_572261_0_0_9"/>
<feature type="compositionally biased region" description="Low complexity" evidence="1">
    <location>
        <begin position="30"/>
        <end position="46"/>
    </location>
</feature>
<dbReference type="PROSITE" id="PS51257">
    <property type="entry name" value="PROKAR_LIPOPROTEIN"/>
    <property type="match status" value="1"/>
</dbReference>
<evidence type="ECO:0000313" key="4">
    <source>
        <dbReference type="Proteomes" id="UP000003438"/>
    </source>
</evidence>
<proteinExistence type="predicted"/>
<feature type="signal peptide" evidence="2">
    <location>
        <begin position="1"/>
        <end position="23"/>
    </location>
</feature>
<organism evidence="3 4">
    <name type="scientific">Subdoligranulum variabile DSM 15176</name>
    <dbReference type="NCBI Taxonomy" id="411471"/>
    <lineage>
        <taxon>Bacteria</taxon>
        <taxon>Bacillati</taxon>
        <taxon>Bacillota</taxon>
        <taxon>Clostridia</taxon>
        <taxon>Eubacteriales</taxon>
        <taxon>Oscillospiraceae</taxon>
        <taxon>Subdoligranulum</taxon>
    </lineage>
</organism>
<protein>
    <submittedName>
        <fullName evidence="3">Uncharacterized protein</fullName>
    </submittedName>
</protein>
<dbReference type="STRING" id="411471.SUBVAR_04259"/>
<evidence type="ECO:0000256" key="2">
    <source>
        <dbReference type="SAM" id="SignalP"/>
    </source>
</evidence>
<evidence type="ECO:0000256" key="1">
    <source>
        <dbReference type="SAM" id="MobiDB-lite"/>
    </source>
</evidence>
<keyword evidence="2" id="KW-0732">Signal</keyword>
<name>D1PIU4_9FIRM</name>
<feature type="region of interest" description="Disordered" evidence="1">
    <location>
        <begin position="26"/>
        <end position="46"/>
    </location>
</feature>